<feature type="transmembrane region" description="Helical" evidence="1">
    <location>
        <begin position="18"/>
        <end position="36"/>
    </location>
</feature>
<dbReference type="InterPro" id="IPR045385">
    <property type="entry name" value="DUF6526"/>
</dbReference>
<protein>
    <submittedName>
        <fullName evidence="2">Uncharacterized protein</fullName>
    </submittedName>
</protein>
<accession>A0A368JSM7</accession>
<dbReference type="AlphaFoldDB" id="A0A368JSM7"/>
<dbReference type="EMBL" id="QOWE01000004">
    <property type="protein sequence ID" value="RCR70638.1"/>
    <property type="molecule type" value="Genomic_DNA"/>
</dbReference>
<evidence type="ECO:0000256" key="1">
    <source>
        <dbReference type="SAM" id="Phobius"/>
    </source>
</evidence>
<dbReference type="RefSeq" id="WP_114405207.1">
    <property type="nucleotide sequence ID" value="NZ_QOWE01000004.1"/>
</dbReference>
<keyword evidence="1" id="KW-0812">Transmembrane</keyword>
<evidence type="ECO:0000313" key="3">
    <source>
        <dbReference type="Proteomes" id="UP000253383"/>
    </source>
</evidence>
<gene>
    <name evidence="2" type="ORF">DUE52_06765</name>
</gene>
<sequence>MKTQNYENHVRYYPPHHFVFYPVVLILLGISLYYTFKADEPTLIWPFISLLIVLITWLAFMLRQHYALNNQNRIVRLEMRFRYYVLTNRRLETIENQLSFGQLLALRFASDDELPDLTQRAIAENLSPDEIKKSVVHWMPDHLRV</sequence>
<comment type="caution">
    <text evidence="2">The sequence shown here is derived from an EMBL/GenBank/DDBJ whole genome shotgun (WGS) entry which is preliminary data.</text>
</comment>
<dbReference type="Proteomes" id="UP000253383">
    <property type="component" value="Unassembled WGS sequence"/>
</dbReference>
<keyword evidence="3" id="KW-1185">Reference proteome</keyword>
<keyword evidence="1" id="KW-0472">Membrane</keyword>
<dbReference type="OrthoDB" id="765463at2"/>
<dbReference type="Pfam" id="PF20136">
    <property type="entry name" value="DUF6526"/>
    <property type="match status" value="1"/>
</dbReference>
<organism evidence="2 3">
    <name type="scientific">Larkinella punicea</name>
    <dbReference type="NCBI Taxonomy" id="2315727"/>
    <lineage>
        <taxon>Bacteria</taxon>
        <taxon>Pseudomonadati</taxon>
        <taxon>Bacteroidota</taxon>
        <taxon>Cytophagia</taxon>
        <taxon>Cytophagales</taxon>
        <taxon>Spirosomataceae</taxon>
        <taxon>Larkinella</taxon>
    </lineage>
</organism>
<keyword evidence="1" id="KW-1133">Transmembrane helix</keyword>
<name>A0A368JSM7_9BACT</name>
<feature type="transmembrane region" description="Helical" evidence="1">
    <location>
        <begin position="42"/>
        <end position="62"/>
    </location>
</feature>
<evidence type="ECO:0000313" key="2">
    <source>
        <dbReference type="EMBL" id="RCR70638.1"/>
    </source>
</evidence>
<proteinExistence type="predicted"/>
<reference evidence="2 3" key="1">
    <citation type="submission" date="2018-07" db="EMBL/GenBank/DDBJ databases">
        <title>Genome analysis of Larkinella rosea.</title>
        <authorList>
            <person name="Zhou Z."/>
            <person name="Wang G."/>
        </authorList>
    </citation>
    <scope>NUCLEOTIDE SEQUENCE [LARGE SCALE GENOMIC DNA]</scope>
    <source>
        <strain evidence="3">zzj9</strain>
    </source>
</reference>